<evidence type="ECO:0000313" key="1">
    <source>
        <dbReference type="EMBL" id="CAF0804630.1"/>
    </source>
</evidence>
<gene>
    <name evidence="1" type="ORF">BJG266_LOCUS5397</name>
    <name evidence="2" type="ORF">QVE165_LOCUS10427</name>
</gene>
<reference evidence="2" key="1">
    <citation type="submission" date="2021-02" db="EMBL/GenBank/DDBJ databases">
        <authorList>
            <person name="Nowell W R."/>
        </authorList>
    </citation>
    <scope>NUCLEOTIDE SEQUENCE</scope>
</reference>
<evidence type="ECO:0000313" key="3">
    <source>
        <dbReference type="Proteomes" id="UP000663832"/>
    </source>
</evidence>
<organism evidence="2 3">
    <name type="scientific">Adineta steineri</name>
    <dbReference type="NCBI Taxonomy" id="433720"/>
    <lineage>
        <taxon>Eukaryota</taxon>
        <taxon>Metazoa</taxon>
        <taxon>Spiralia</taxon>
        <taxon>Gnathifera</taxon>
        <taxon>Rotifera</taxon>
        <taxon>Eurotatoria</taxon>
        <taxon>Bdelloidea</taxon>
        <taxon>Adinetida</taxon>
        <taxon>Adinetidae</taxon>
        <taxon>Adineta</taxon>
    </lineage>
</organism>
<proteinExistence type="predicted"/>
<sequence length="182" mass="21089">MSTAEKNTTQEVQDIASEIQSVLFSCYTYLQWQFSDGILEGSHCGVTNKYIYKYHPDSDNEQVIRLVFNEKLEPQSDTLERIADKFNRIEFIRLVFPTIGINNLPTNWIFTIEKTDVSYDSPMEDVIIPISFDENSRLHISLLVKNINIYGKNKLTNEQTSFDWIKNGNGMINLNFTVQNCD</sequence>
<protein>
    <submittedName>
        <fullName evidence="2">Uncharacterized protein</fullName>
    </submittedName>
</protein>
<dbReference type="OrthoDB" id="10278567at2759"/>
<keyword evidence="3" id="KW-1185">Reference proteome</keyword>
<accession>A0A814AUW6</accession>
<dbReference type="AlphaFoldDB" id="A0A814AUW6"/>
<name>A0A814AUW6_9BILA</name>
<dbReference type="EMBL" id="CAJNOM010000049">
    <property type="protein sequence ID" value="CAF0918887.1"/>
    <property type="molecule type" value="Genomic_DNA"/>
</dbReference>
<evidence type="ECO:0000313" key="2">
    <source>
        <dbReference type="EMBL" id="CAF0918887.1"/>
    </source>
</evidence>
<comment type="caution">
    <text evidence="2">The sequence shown here is derived from an EMBL/GenBank/DDBJ whole genome shotgun (WGS) entry which is preliminary data.</text>
</comment>
<dbReference type="Proteomes" id="UP000663832">
    <property type="component" value="Unassembled WGS sequence"/>
</dbReference>
<dbReference type="Proteomes" id="UP000663877">
    <property type="component" value="Unassembled WGS sequence"/>
</dbReference>
<dbReference type="EMBL" id="CAJNOI010000014">
    <property type="protein sequence ID" value="CAF0804630.1"/>
    <property type="molecule type" value="Genomic_DNA"/>
</dbReference>